<dbReference type="EMBL" id="PISE01000031">
    <property type="protein sequence ID" value="PKG22956.1"/>
    <property type="molecule type" value="Genomic_DNA"/>
</dbReference>
<keyword evidence="1" id="KW-0808">Transferase</keyword>
<protein>
    <submittedName>
        <fullName evidence="1">Branched-chain amino acid aminotransferase</fullName>
    </submittedName>
</protein>
<keyword evidence="2" id="KW-1185">Reference proteome</keyword>
<evidence type="ECO:0000313" key="1">
    <source>
        <dbReference type="EMBL" id="PKG22956.1"/>
    </source>
</evidence>
<dbReference type="Proteomes" id="UP000233375">
    <property type="component" value="Unassembled WGS sequence"/>
</dbReference>
<dbReference type="GO" id="GO:0008483">
    <property type="term" value="F:transaminase activity"/>
    <property type="evidence" value="ECO:0007669"/>
    <property type="project" value="UniProtKB-KW"/>
</dbReference>
<keyword evidence="1" id="KW-0032">Aminotransferase</keyword>
<name>A0A2N0Z0B8_9BACI</name>
<dbReference type="RefSeq" id="WP_101177978.1">
    <property type="nucleotide sequence ID" value="NZ_PISE01000031.1"/>
</dbReference>
<evidence type="ECO:0000313" key="2">
    <source>
        <dbReference type="Proteomes" id="UP000233375"/>
    </source>
</evidence>
<dbReference type="OrthoDB" id="2436979at2"/>
<sequence length="198" mass="23035">MLKKQMQIYIEQQTKTNGSLFFFSEEKKYLLGHSFVVEKELEEKNTAERFPNIYLELASKETDETIEENVDSTFLATEIHYFEKKIEEYLYVESDAFVIVGVESLSLEVDSVFRTYEGIFGLKIPKKAEGAIRSFFEKTLEGNHTTYNLMFNAQDGMWDVNLPIEAIPGFSNQMNIGDVLQLIYLFLFQLGEELEKKQ</sequence>
<comment type="caution">
    <text evidence="1">The sequence shown here is derived from an EMBL/GenBank/DDBJ whole genome shotgun (WGS) entry which is preliminary data.</text>
</comment>
<accession>A0A2N0Z0B8</accession>
<organism evidence="1 2">
    <name type="scientific">Niallia nealsonii</name>
    <dbReference type="NCBI Taxonomy" id="115979"/>
    <lineage>
        <taxon>Bacteria</taxon>
        <taxon>Bacillati</taxon>
        <taxon>Bacillota</taxon>
        <taxon>Bacilli</taxon>
        <taxon>Bacillales</taxon>
        <taxon>Bacillaceae</taxon>
        <taxon>Niallia</taxon>
    </lineage>
</organism>
<reference evidence="1 2" key="1">
    <citation type="journal article" date="2003" name="Int. J. Syst. Evol. Microbiol.">
        <title>Bacillus nealsonii sp. nov., isolated from a spacecraft-assembly facility, whose spores are gamma-radiation resistant.</title>
        <authorList>
            <person name="Venkateswaran K."/>
            <person name="Kempf M."/>
            <person name="Chen F."/>
            <person name="Satomi M."/>
            <person name="Nicholson W."/>
            <person name="Kern R."/>
        </authorList>
    </citation>
    <scope>NUCLEOTIDE SEQUENCE [LARGE SCALE GENOMIC DNA]</scope>
    <source>
        <strain evidence="1 2">FO-92</strain>
    </source>
</reference>
<proteinExistence type="predicted"/>
<dbReference type="AlphaFoldDB" id="A0A2N0Z0B8"/>
<gene>
    <name evidence="1" type="ORF">CWS01_14885</name>
</gene>